<sequence length="237" mass="27222">MKDIDTIVIAVGGQGRRITAELKRREIKTSKIFLKLNGKPFLSHLIDMSLALNFQKVFLLSSYYERELRIFLKENYPSANQIVSIYGGKSGRKLGVPWLLYSIRQKLRKPFIYSDGNILYNKSILKKLKDAELVKPTIANVVLNSKDLAPTHSRIIVHKSRIKSVNTRLPNSKDRKINLRGRQYYSLGLMALKRDIFSSIPSFAYKKDLDFVICDIFRLDENMVKATIDVDKLGIRG</sequence>
<organism evidence="1 2">
    <name type="scientific">Candidatus Roizmanbacteria bacterium CG03_land_8_20_14_0_80_39_12</name>
    <dbReference type="NCBI Taxonomy" id="1974847"/>
    <lineage>
        <taxon>Bacteria</taxon>
        <taxon>Candidatus Roizmaniibacteriota</taxon>
    </lineage>
</organism>
<dbReference type="AlphaFoldDB" id="A0A2M7BSZ9"/>
<evidence type="ECO:0000313" key="2">
    <source>
        <dbReference type="Proteomes" id="UP000230119"/>
    </source>
</evidence>
<dbReference type="InterPro" id="IPR029044">
    <property type="entry name" value="Nucleotide-diphossugar_trans"/>
</dbReference>
<protein>
    <recommendedName>
        <fullName evidence="3">Nucleotidyl transferase domain-containing protein</fullName>
    </recommendedName>
</protein>
<evidence type="ECO:0008006" key="3">
    <source>
        <dbReference type="Google" id="ProtNLM"/>
    </source>
</evidence>
<dbReference type="Gene3D" id="3.90.550.10">
    <property type="entry name" value="Spore Coat Polysaccharide Biosynthesis Protein SpsA, Chain A"/>
    <property type="match status" value="1"/>
</dbReference>
<comment type="caution">
    <text evidence="1">The sequence shown here is derived from an EMBL/GenBank/DDBJ whole genome shotgun (WGS) entry which is preliminary data.</text>
</comment>
<proteinExistence type="predicted"/>
<dbReference type="Proteomes" id="UP000230119">
    <property type="component" value="Unassembled WGS sequence"/>
</dbReference>
<evidence type="ECO:0000313" key="1">
    <source>
        <dbReference type="EMBL" id="PIV08601.1"/>
    </source>
</evidence>
<reference evidence="2" key="1">
    <citation type="submission" date="2017-09" db="EMBL/GenBank/DDBJ databases">
        <title>Depth-based differentiation of microbial function through sediment-hosted aquifers and enrichment of novel symbionts in the deep terrestrial subsurface.</title>
        <authorList>
            <person name="Probst A.J."/>
            <person name="Ladd B."/>
            <person name="Jarett J.K."/>
            <person name="Geller-Mcgrath D.E."/>
            <person name="Sieber C.M.K."/>
            <person name="Emerson J.B."/>
            <person name="Anantharaman K."/>
            <person name="Thomas B.C."/>
            <person name="Malmstrom R."/>
            <person name="Stieglmeier M."/>
            <person name="Klingl A."/>
            <person name="Woyke T."/>
            <person name="Ryan C.M."/>
            <person name="Banfield J.F."/>
        </authorList>
    </citation>
    <scope>NUCLEOTIDE SEQUENCE [LARGE SCALE GENOMIC DNA]</scope>
</reference>
<accession>A0A2M7BSZ9</accession>
<dbReference type="EMBL" id="PEVA01000074">
    <property type="protein sequence ID" value="PIV08601.1"/>
    <property type="molecule type" value="Genomic_DNA"/>
</dbReference>
<dbReference type="SUPFAM" id="SSF53448">
    <property type="entry name" value="Nucleotide-diphospho-sugar transferases"/>
    <property type="match status" value="1"/>
</dbReference>
<gene>
    <name evidence="1" type="ORF">COS52_01850</name>
</gene>
<name>A0A2M7BSZ9_9BACT</name>